<dbReference type="PRINTS" id="PR01490">
    <property type="entry name" value="RTXTOXIND"/>
</dbReference>
<dbReference type="InterPro" id="IPR022275">
    <property type="entry name" value="NHPM_bacteriocin_SS_HylD"/>
</dbReference>
<keyword evidence="3 7" id="KW-0812">Transmembrane</keyword>
<dbReference type="PANTHER" id="PTHR30386:SF26">
    <property type="entry name" value="TRANSPORT PROTEIN COMB"/>
    <property type="match status" value="1"/>
</dbReference>
<comment type="caution">
    <text evidence="8">The sequence shown here is derived from an EMBL/GenBank/DDBJ whole genome shotgun (WGS) entry which is preliminary data.</text>
</comment>
<evidence type="ECO:0000256" key="7">
    <source>
        <dbReference type="SAM" id="Phobius"/>
    </source>
</evidence>
<evidence type="ECO:0000256" key="4">
    <source>
        <dbReference type="ARBA" id="ARBA00022989"/>
    </source>
</evidence>
<dbReference type="GO" id="GO:0016020">
    <property type="term" value="C:membrane"/>
    <property type="evidence" value="ECO:0007669"/>
    <property type="project" value="UniProtKB-SubCell"/>
</dbReference>
<comment type="similarity">
    <text evidence="2">Belongs to the membrane fusion protein (MFP) (TC 8.A.1) family.</text>
</comment>
<dbReference type="EMBL" id="NMQA01000361">
    <property type="protein sequence ID" value="PLZ94903.1"/>
    <property type="molecule type" value="Genomic_DNA"/>
</dbReference>
<protein>
    <submittedName>
        <fullName evidence="8">NHLP bacteriocin system secretion protein</fullName>
    </submittedName>
</protein>
<dbReference type="Gene3D" id="2.40.50.100">
    <property type="match status" value="1"/>
</dbReference>
<dbReference type="Gene3D" id="1.10.287.470">
    <property type="entry name" value="Helix hairpin bin"/>
    <property type="match status" value="1"/>
</dbReference>
<proteinExistence type="inferred from homology"/>
<evidence type="ECO:0000256" key="6">
    <source>
        <dbReference type="SAM" id="Coils"/>
    </source>
</evidence>
<dbReference type="RefSeq" id="WP_102175079.1">
    <property type="nucleotide sequence ID" value="NZ_NMQA01000361.1"/>
</dbReference>
<keyword evidence="5 7" id="KW-0472">Membrane</keyword>
<comment type="subcellular location">
    <subcellularLocation>
        <location evidence="1">Membrane</location>
        <topology evidence="1">Single-pass membrane protein</topology>
    </subcellularLocation>
</comment>
<evidence type="ECO:0000313" key="8">
    <source>
        <dbReference type="EMBL" id="PLZ94903.1"/>
    </source>
</evidence>
<evidence type="ECO:0000256" key="5">
    <source>
        <dbReference type="ARBA" id="ARBA00023136"/>
    </source>
</evidence>
<evidence type="ECO:0000256" key="3">
    <source>
        <dbReference type="ARBA" id="ARBA00022692"/>
    </source>
</evidence>
<dbReference type="PANTHER" id="PTHR30386">
    <property type="entry name" value="MEMBRANE FUSION SUBUNIT OF EMRAB-TOLC MULTIDRUG EFFLUX PUMP"/>
    <property type="match status" value="1"/>
</dbReference>
<keyword evidence="4 7" id="KW-1133">Transmembrane helix</keyword>
<evidence type="ECO:0000256" key="2">
    <source>
        <dbReference type="ARBA" id="ARBA00009477"/>
    </source>
</evidence>
<organism evidence="8 9">
    <name type="scientific">Fischerella thermalis CCMEE 5268</name>
    <dbReference type="NCBI Taxonomy" id="2019662"/>
    <lineage>
        <taxon>Bacteria</taxon>
        <taxon>Bacillati</taxon>
        <taxon>Cyanobacteriota</taxon>
        <taxon>Cyanophyceae</taxon>
        <taxon>Nostocales</taxon>
        <taxon>Hapalosiphonaceae</taxon>
        <taxon>Fischerella</taxon>
    </lineage>
</organism>
<accession>A0A2N6K9U1</accession>
<feature type="coiled-coil region" evidence="6">
    <location>
        <begin position="104"/>
        <end position="198"/>
    </location>
</feature>
<keyword evidence="6" id="KW-0175">Coiled coil</keyword>
<name>A0A2N6K9U1_9CYAN</name>
<evidence type="ECO:0000313" key="9">
    <source>
        <dbReference type="Proteomes" id="UP000235025"/>
    </source>
</evidence>
<dbReference type="Proteomes" id="UP000235025">
    <property type="component" value="Unassembled WGS sequence"/>
</dbReference>
<feature type="coiled-coil region" evidence="6">
    <location>
        <begin position="230"/>
        <end position="310"/>
    </location>
</feature>
<gene>
    <name evidence="8" type="ORF">CEN50_24035</name>
</gene>
<feature type="transmembrane region" description="Helical" evidence="7">
    <location>
        <begin position="35"/>
        <end position="54"/>
    </location>
</feature>
<dbReference type="AlphaFoldDB" id="A0A2N6K9U1"/>
<sequence length="479" mass="52991">MVTQKNNLFRKQALDHSSSPERLDQLMQVISPTKWLPLIGLGTLVAAGLAWSVLGRIPITVEGKGVLIFPSKVVGFDFPSSGQLQTLNVRVGDFVKKGQVLGTIDQNELQAQLLQQRAKLAQLQAQDQDANSLQDQRTQQQIITITQQRQNLEVQLQQAQALTPILKSKNLDAIAQQRQNLLQNLRDAETLAPTLKKRLERRQTLKNEGAISDDVVLEAQQTYLNSLQKISELKQQLKQLDISQVQAQKSYLENLNQIDKFKTQLTELNTQQKSLEERNFQASVIRKNQIQDLQRSIAQLELNLKNNSEFISNYTGRILELTVNPGQSLAPGTRVGTIDIQQTPSTKIQTVAFIPVNDGKKLKKGMKLQITPSTVERERFGGIVGTITDVSSFPITKAGAAKVVGNPDIVNSLVTAQPHIQVIAELQPDTSTFSGYKWSSSKGPEQKITSGTTSSVRITVKEEAPINFVLPILKSLGGS</sequence>
<evidence type="ECO:0000256" key="1">
    <source>
        <dbReference type="ARBA" id="ARBA00004167"/>
    </source>
</evidence>
<dbReference type="NCBIfam" id="TIGR03794">
    <property type="entry name" value="NHLM_micro_HlyD"/>
    <property type="match status" value="1"/>
</dbReference>
<dbReference type="InterPro" id="IPR050739">
    <property type="entry name" value="MFP"/>
</dbReference>
<reference evidence="8 9" key="1">
    <citation type="submission" date="2017-07" db="EMBL/GenBank/DDBJ databases">
        <title>Genomes of Fischerella (Mastigocladus) sp. strains.</title>
        <authorList>
            <person name="Miller S.R."/>
        </authorList>
    </citation>
    <scope>NUCLEOTIDE SEQUENCE [LARGE SCALE GENOMIC DNA]</scope>
    <source>
        <strain evidence="8 9">CCMEE 5268</strain>
    </source>
</reference>
<dbReference type="SUPFAM" id="SSF111369">
    <property type="entry name" value="HlyD-like secretion proteins"/>
    <property type="match status" value="1"/>
</dbReference>